<protein>
    <submittedName>
        <fullName evidence="1">Uncharacterized protein</fullName>
    </submittedName>
</protein>
<dbReference type="AlphaFoldDB" id="A0A067W4L7"/>
<gene>
    <name evidence="1" type="ORF">O9A_01283</name>
</gene>
<dbReference type="eggNOG" id="COG0433">
    <property type="taxonomic scope" value="Bacteria"/>
</dbReference>
<dbReference type="STRING" id="1134510.O9A_01283"/>
<accession>A0A067W4L7</accession>
<sequence>MKYNAMTNLMCRGRKRGFTGVIATQLLVKFTKNFAAEASNFLIERTFLDIDMVRATDLLGMELSRLKCLEIFSEVILLL</sequence>
<reference evidence="1 2" key="1">
    <citation type="submission" date="2012-04" db="EMBL/GenBank/DDBJ databases">
        <title>The Genome Sequence of Bartonella koehlerae C-29.</title>
        <authorList>
            <consortium name="The Broad Institute Genome Sequencing Platform"/>
            <consortium name="The Broad Institute Genome Sequencing Center for Infectious Disease"/>
            <person name="Feldgarden M."/>
            <person name="Kirby J."/>
            <person name="Kosoy M."/>
            <person name="Birtles R."/>
            <person name="Probert W.S."/>
            <person name="Chiaraviglio L."/>
            <person name="Walker B."/>
            <person name="Young S.K."/>
            <person name="Zeng Q."/>
            <person name="Gargeya S."/>
            <person name="Fitzgerald M."/>
            <person name="Haas B."/>
            <person name="Abouelleil A."/>
            <person name="Alvarado L."/>
            <person name="Arachchi H.M."/>
            <person name="Berlin A.M."/>
            <person name="Chapman S.B."/>
            <person name="Goldberg J."/>
            <person name="Griggs A."/>
            <person name="Gujja S."/>
            <person name="Hansen M."/>
            <person name="Howarth C."/>
            <person name="Imamovic A."/>
            <person name="Larimer J."/>
            <person name="McCowen C."/>
            <person name="Montmayeur A."/>
            <person name="Murphy C."/>
            <person name="Neiman D."/>
            <person name="Pearson M."/>
            <person name="Priest M."/>
            <person name="Roberts A."/>
            <person name="Saif S."/>
            <person name="Shea T."/>
            <person name="Sisk P."/>
            <person name="Sykes S."/>
            <person name="Wortman J."/>
            <person name="Nusbaum C."/>
            <person name="Birren B."/>
        </authorList>
    </citation>
    <scope>NUCLEOTIDE SEQUENCE [LARGE SCALE GENOMIC DNA]</scope>
    <source>
        <strain evidence="1 2">C-29</strain>
    </source>
</reference>
<evidence type="ECO:0000313" key="1">
    <source>
        <dbReference type="EMBL" id="KEC54669.1"/>
    </source>
</evidence>
<proteinExistence type="predicted"/>
<evidence type="ECO:0000313" key="2">
    <source>
        <dbReference type="Proteomes" id="UP000027015"/>
    </source>
</evidence>
<organism evidence="1 2">
    <name type="scientific">Bartonella koehlerae C-29</name>
    <dbReference type="NCBI Taxonomy" id="1134510"/>
    <lineage>
        <taxon>Bacteria</taxon>
        <taxon>Pseudomonadati</taxon>
        <taxon>Pseudomonadota</taxon>
        <taxon>Alphaproteobacteria</taxon>
        <taxon>Hyphomicrobiales</taxon>
        <taxon>Bartonellaceae</taxon>
        <taxon>Bartonella</taxon>
    </lineage>
</organism>
<name>A0A067W4L7_9HYPH</name>
<dbReference type="HOGENOM" id="CLU_2598911_0_0_5"/>
<keyword evidence="2" id="KW-1185">Reference proteome</keyword>
<dbReference type="Proteomes" id="UP000027015">
    <property type="component" value="Unassembled WGS sequence"/>
</dbReference>
<comment type="caution">
    <text evidence="1">The sequence shown here is derived from an EMBL/GenBank/DDBJ whole genome shotgun (WGS) entry which is preliminary data.</text>
</comment>
<dbReference type="EMBL" id="AHPL01000010">
    <property type="protein sequence ID" value="KEC54669.1"/>
    <property type="molecule type" value="Genomic_DNA"/>
</dbReference>
<dbReference type="PATRIC" id="fig|1134510.3.peg.1444"/>